<evidence type="ECO:0000256" key="5">
    <source>
        <dbReference type="ARBA" id="ARBA00023004"/>
    </source>
</evidence>
<keyword evidence="2" id="KW-0001">2Fe-2S</keyword>
<keyword evidence="6" id="KW-0411">Iron-sulfur</keyword>
<dbReference type="CDD" id="cd06185">
    <property type="entry name" value="PDR_like"/>
    <property type="match status" value="1"/>
</dbReference>
<keyword evidence="10" id="KW-1185">Reference proteome</keyword>
<dbReference type="InterPro" id="IPR050415">
    <property type="entry name" value="MRET"/>
</dbReference>
<dbReference type="PRINTS" id="PR00409">
    <property type="entry name" value="PHDIOXRDTASE"/>
</dbReference>
<dbReference type="InterPro" id="IPR006058">
    <property type="entry name" value="2Fe2S_fd_BS"/>
</dbReference>
<dbReference type="InterPro" id="IPR017938">
    <property type="entry name" value="Riboflavin_synthase-like_b-brl"/>
</dbReference>
<evidence type="ECO:0000256" key="6">
    <source>
        <dbReference type="ARBA" id="ARBA00023014"/>
    </source>
</evidence>
<organism evidence="9 10">
    <name type="scientific">Polaromonas jejuensis</name>
    <dbReference type="NCBI Taxonomy" id="457502"/>
    <lineage>
        <taxon>Bacteria</taxon>
        <taxon>Pseudomonadati</taxon>
        <taxon>Pseudomonadota</taxon>
        <taxon>Betaproteobacteria</taxon>
        <taxon>Burkholderiales</taxon>
        <taxon>Comamonadaceae</taxon>
        <taxon>Polaromonas</taxon>
    </lineage>
</organism>
<dbReference type="InterPro" id="IPR039261">
    <property type="entry name" value="FNR_nucleotide-bd"/>
</dbReference>
<dbReference type="PROSITE" id="PS51085">
    <property type="entry name" value="2FE2S_FER_2"/>
    <property type="match status" value="1"/>
</dbReference>
<dbReference type="PANTHER" id="PTHR47354:SF1">
    <property type="entry name" value="CARNITINE MONOOXYGENASE REDUCTASE SUBUNIT"/>
    <property type="match status" value="1"/>
</dbReference>
<dbReference type="PANTHER" id="PTHR47354">
    <property type="entry name" value="NADH OXIDOREDUCTASE HCR"/>
    <property type="match status" value="1"/>
</dbReference>
<name>A0ABW0QH46_9BURK</name>
<reference evidence="10" key="1">
    <citation type="journal article" date="2019" name="Int. J. Syst. Evol. Microbiol.">
        <title>The Global Catalogue of Microorganisms (GCM) 10K type strain sequencing project: providing services to taxonomists for standard genome sequencing and annotation.</title>
        <authorList>
            <consortium name="The Broad Institute Genomics Platform"/>
            <consortium name="The Broad Institute Genome Sequencing Center for Infectious Disease"/>
            <person name="Wu L."/>
            <person name="Ma J."/>
        </authorList>
    </citation>
    <scope>NUCLEOTIDE SEQUENCE [LARGE SCALE GENOMIC DNA]</scope>
    <source>
        <strain evidence="10">CGMCC 4.7277</strain>
    </source>
</reference>
<keyword evidence="3" id="KW-0479">Metal-binding</keyword>
<dbReference type="Pfam" id="PF00111">
    <property type="entry name" value="Fer2"/>
    <property type="match status" value="1"/>
</dbReference>
<proteinExistence type="predicted"/>
<keyword evidence="5" id="KW-0408">Iron</keyword>
<evidence type="ECO:0000256" key="3">
    <source>
        <dbReference type="ARBA" id="ARBA00022723"/>
    </source>
</evidence>
<evidence type="ECO:0000259" key="7">
    <source>
        <dbReference type="PROSITE" id="PS51085"/>
    </source>
</evidence>
<dbReference type="InterPro" id="IPR017927">
    <property type="entry name" value="FAD-bd_FR_type"/>
</dbReference>
<keyword evidence="1" id="KW-0285">Flavoprotein</keyword>
<dbReference type="Proteomes" id="UP001596084">
    <property type="component" value="Unassembled WGS sequence"/>
</dbReference>
<dbReference type="SUPFAM" id="SSF52343">
    <property type="entry name" value="Ferredoxin reductase-like, C-terminal NADP-linked domain"/>
    <property type="match status" value="1"/>
</dbReference>
<dbReference type="PROSITE" id="PS51384">
    <property type="entry name" value="FAD_FR"/>
    <property type="match status" value="1"/>
</dbReference>
<dbReference type="SUPFAM" id="SSF63380">
    <property type="entry name" value="Riboflavin synthase domain-like"/>
    <property type="match status" value="1"/>
</dbReference>
<evidence type="ECO:0000256" key="2">
    <source>
        <dbReference type="ARBA" id="ARBA00022714"/>
    </source>
</evidence>
<dbReference type="SUPFAM" id="SSF54292">
    <property type="entry name" value="2Fe-2S ferredoxin-like"/>
    <property type="match status" value="1"/>
</dbReference>
<dbReference type="PROSITE" id="PS00197">
    <property type="entry name" value="2FE2S_FER_1"/>
    <property type="match status" value="1"/>
</dbReference>
<evidence type="ECO:0000256" key="4">
    <source>
        <dbReference type="ARBA" id="ARBA00023002"/>
    </source>
</evidence>
<dbReference type="InterPro" id="IPR001041">
    <property type="entry name" value="2Fe-2S_ferredoxin-type"/>
</dbReference>
<sequence>MGANEFSVRVARKTREAVDINSYELVAMDERDLPAFEAGAHVDVHLPNGLVRQYSLCGMPHRRDRYRIAVLRDPKTRGGSEAIHDLVHEGDTLRISWPRNLFRLSDGPQTSILLAGGIGVTPLLAMAYHLHAQGRPFALHYFARSKERVAFLAELQSAAFASNIAFHLDDAAAAGKKPLCALLENMPRDAHIYTCGPTGFLNHVLETASALDWPAAQVHHETFSPPQAVTGDSFEVRILSTGQSVVVAQDETVVSAVARIGVEIPVSCEQGICGTCLTRVVEGVPDHHDQYLTDDEHEKNDQFTPCCSRSRTKVMVLDI</sequence>
<dbReference type="InterPro" id="IPR012675">
    <property type="entry name" value="Beta-grasp_dom_sf"/>
</dbReference>
<dbReference type="Gene3D" id="3.40.50.80">
    <property type="entry name" value="Nucleotide-binding domain of ferredoxin-NADP reductase (FNR) module"/>
    <property type="match status" value="1"/>
</dbReference>
<dbReference type="CDD" id="cd00207">
    <property type="entry name" value="fer2"/>
    <property type="match status" value="1"/>
</dbReference>
<dbReference type="RefSeq" id="WP_068832286.1">
    <property type="nucleotide sequence ID" value="NZ_JBHSMX010000066.1"/>
</dbReference>
<feature type="domain" description="FAD-binding FR-type" evidence="8">
    <location>
        <begin position="3"/>
        <end position="105"/>
    </location>
</feature>
<protein>
    <submittedName>
        <fullName evidence="9">PDR/VanB family oxidoreductase</fullName>
    </submittedName>
</protein>
<feature type="domain" description="2Fe-2S ferredoxin-type" evidence="7">
    <location>
        <begin position="234"/>
        <end position="319"/>
    </location>
</feature>
<accession>A0ABW0QH46</accession>
<dbReference type="Gene3D" id="2.40.30.10">
    <property type="entry name" value="Translation factors"/>
    <property type="match status" value="1"/>
</dbReference>
<dbReference type="InterPro" id="IPR036010">
    <property type="entry name" value="2Fe-2S_ferredoxin-like_sf"/>
</dbReference>
<dbReference type="EMBL" id="JBHSMX010000066">
    <property type="protein sequence ID" value="MFC5523916.1"/>
    <property type="molecule type" value="Genomic_DNA"/>
</dbReference>
<evidence type="ECO:0000313" key="10">
    <source>
        <dbReference type="Proteomes" id="UP001596084"/>
    </source>
</evidence>
<comment type="caution">
    <text evidence="9">The sequence shown here is derived from an EMBL/GenBank/DDBJ whole genome shotgun (WGS) entry which is preliminary data.</text>
</comment>
<keyword evidence="4" id="KW-0560">Oxidoreductase</keyword>
<dbReference type="Gene3D" id="3.10.20.30">
    <property type="match status" value="1"/>
</dbReference>
<gene>
    <name evidence="9" type="ORF">ACFPP7_23840</name>
</gene>
<evidence type="ECO:0000256" key="1">
    <source>
        <dbReference type="ARBA" id="ARBA00022630"/>
    </source>
</evidence>
<evidence type="ECO:0000313" key="9">
    <source>
        <dbReference type="EMBL" id="MFC5523916.1"/>
    </source>
</evidence>
<evidence type="ECO:0000259" key="8">
    <source>
        <dbReference type="PROSITE" id="PS51384"/>
    </source>
</evidence>